<evidence type="ECO:0000313" key="2">
    <source>
        <dbReference type="Proteomes" id="UP000182190"/>
    </source>
</evidence>
<sequence length="62" mass="7346">MIANVIQKDRIKEQRLQFMRNHQQAFDVGVIKNEKILDFIIINHLKRSQIDVNHETSLSNLC</sequence>
<protein>
    <submittedName>
        <fullName evidence="1">Uncharacterized protein</fullName>
    </submittedName>
</protein>
<organism evidence="1 2">
    <name type="scientific">Planktothrix paucivesiculata PCC 9631</name>
    <dbReference type="NCBI Taxonomy" id="671071"/>
    <lineage>
        <taxon>Bacteria</taxon>
        <taxon>Bacillati</taxon>
        <taxon>Cyanobacteriota</taxon>
        <taxon>Cyanophyceae</taxon>
        <taxon>Oscillatoriophycideae</taxon>
        <taxon>Oscillatoriales</taxon>
        <taxon>Microcoleaceae</taxon>
        <taxon>Planktothrix</taxon>
    </lineage>
</organism>
<accession>A0A7Z9BT42</accession>
<reference evidence="1" key="1">
    <citation type="submission" date="2019-10" db="EMBL/GenBank/DDBJ databases">
        <authorList>
            <consortium name="Genoscope - CEA"/>
            <person name="William W."/>
        </authorList>
    </citation>
    <scope>NUCLEOTIDE SEQUENCE [LARGE SCALE GENOMIC DNA]</scope>
    <source>
        <strain evidence="1">BBR_PRJEB10994</strain>
    </source>
</reference>
<dbReference type="AlphaFoldDB" id="A0A7Z9BT42"/>
<dbReference type="Proteomes" id="UP000182190">
    <property type="component" value="Unassembled WGS sequence"/>
</dbReference>
<comment type="caution">
    <text evidence="1">The sequence shown here is derived from an EMBL/GenBank/DDBJ whole genome shotgun (WGS) entry which is preliminary data.</text>
</comment>
<proteinExistence type="predicted"/>
<gene>
    <name evidence="1" type="ORF">PL9631_650003</name>
</gene>
<name>A0A7Z9BT42_9CYAN</name>
<evidence type="ECO:0000313" key="1">
    <source>
        <dbReference type="EMBL" id="VXD22233.1"/>
    </source>
</evidence>
<dbReference type="EMBL" id="CZCS02000207">
    <property type="protein sequence ID" value="VXD22233.1"/>
    <property type="molecule type" value="Genomic_DNA"/>
</dbReference>
<keyword evidence="2" id="KW-1185">Reference proteome</keyword>